<dbReference type="InterPro" id="IPR000608">
    <property type="entry name" value="UBC"/>
</dbReference>
<dbReference type="eggNOG" id="KOG0418">
    <property type="taxonomic scope" value="Eukaryota"/>
</dbReference>
<dbReference type="InterPro" id="IPR015368">
    <property type="entry name" value="UBA_C_fun"/>
</dbReference>
<evidence type="ECO:0000256" key="7">
    <source>
        <dbReference type="ARBA" id="ARBA00077197"/>
    </source>
</evidence>
<dbReference type="Pfam" id="PF09288">
    <property type="entry name" value="UBA_3"/>
    <property type="match status" value="1"/>
</dbReference>
<dbReference type="SUPFAM" id="SSF54495">
    <property type="entry name" value="UBC-like"/>
    <property type="match status" value="1"/>
</dbReference>
<evidence type="ECO:0000256" key="1">
    <source>
        <dbReference type="ARBA" id="ARBA00012486"/>
    </source>
</evidence>
<name>S9X9Z6_SCHCR</name>
<dbReference type="GO" id="GO:0036503">
    <property type="term" value="P:ERAD pathway"/>
    <property type="evidence" value="ECO:0007669"/>
    <property type="project" value="EnsemblFungi"/>
</dbReference>
<evidence type="ECO:0000313" key="12">
    <source>
        <dbReference type="Proteomes" id="UP000015464"/>
    </source>
</evidence>
<dbReference type="AlphaFoldDB" id="S9X9Z6"/>
<protein>
    <recommendedName>
        <fullName evidence="6">Ubiquitin-conjugating enzyme E2 1</fullName>
        <ecNumber evidence="1">2.3.2.23</ecNumber>
    </recommendedName>
    <alternativeName>
        <fullName evidence="7">E2 ubiquitin-conjugating enzyme 1</fullName>
    </alternativeName>
</protein>
<evidence type="ECO:0000259" key="10">
    <source>
        <dbReference type="PROSITE" id="PS50127"/>
    </source>
</evidence>
<keyword evidence="3 9" id="KW-0547">Nucleotide-binding</keyword>
<proteinExistence type="inferred from homology"/>
<gene>
    <name evidence="11" type="ORF">SPOG_02831</name>
</gene>
<dbReference type="EMBL" id="KE546988">
    <property type="protein sequence ID" value="EPY53947.1"/>
    <property type="molecule type" value="Genomic_DNA"/>
</dbReference>
<dbReference type="Gene3D" id="3.10.110.10">
    <property type="entry name" value="Ubiquitin Conjugating Enzyme"/>
    <property type="match status" value="1"/>
</dbReference>
<dbReference type="EC" id="2.3.2.23" evidence="1"/>
<accession>S9X9Z6</accession>
<dbReference type="PROSITE" id="PS00183">
    <property type="entry name" value="UBC_1"/>
    <property type="match status" value="1"/>
</dbReference>
<dbReference type="Pfam" id="PF00179">
    <property type="entry name" value="UQ_con"/>
    <property type="match status" value="1"/>
</dbReference>
<dbReference type="SUPFAM" id="SSF46934">
    <property type="entry name" value="UBA-like"/>
    <property type="match status" value="1"/>
</dbReference>
<evidence type="ECO:0000256" key="5">
    <source>
        <dbReference type="ARBA" id="ARBA00022840"/>
    </source>
</evidence>
<dbReference type="GO" id="GO:0006511">
    <property type="term" value="P:ubiquitin-dependent protein catabolic process"/>
    <property type="evidence" value="ECO:0007669"/>
    <property type="project" value="EnsemblFungi"/>
</dbReference>
<dbReference type="PANTHER" id="PTHR24067">
    <property type="entry name" value="UBIQUITIN-CONJUGATING ENZYME E2"/>
    <property type="match status" value="1"/>
</dbReference>
<dbReference type="GO" id="GO:0016050">
    <property type="term" value="P:vesicle organization"/>
    <property type="evidence" value="ECO:0007669"/>
    <property type="project" value="EnsemblFungi"/>
</dbReference>
<dbReference type="InterPro" id="IPR009060">
    <property type="entry name" value="UBA-like_sf"/>
</dbReference>
<dbReference type="InterPro" id="IPR016135">
    <property type="entry name" value="UBQ-conjugating_enzyme/RWD"/>
</dbReference>
<sequence length="218" mass="24713">MSDSRSRRIGKELADVRRDTEAGIQVWTVNESDISWLKGMFKGPPDTAYEGGYFVVDVEIPIDYPFRPPKMKFDTKIYHPNISSQTGAICLDILKDQWSPVYTVKSALISLQSLLCTPEPSNPQDAQVAQVYLQNYEQFIHTAKEWVRLYAQPPSFINVEEASDAYNGIDPKIIQNLKNFGFDQNVIIQALSKENIKSQEDVDNYPNGINGVLDLLLH</sequence>
<comment type="similarity">
    <text evidence="9">Belongs to the ubiquitin-conjugating enzyme family.</text>
</comment>
<evidence type="ECO:0000256" key="9">
    <source>
        <dbReference type="RuleBase" id="RU362109"/>
    </source>
</evidence>
<organism evidence="11 12">
    <name type="scientific">Schizosaccharomyces cryophilus (strain OY26 / ATCC MYA-4695 / CBS 11777 / NBRC 106824 / NRRL Y48691)</name>
    <name type="common">Fission yeast</name>
    <dbReference type="NCBI Taxonomy" id="653667"/>
    <lineage>
        <taxon>Eukaryota</taxon>
        <taxon>Fungi</taxon>
        <taxon>Dikarya</taxon>
        <taxon>Ascomycota</taxon>
        <taxon>Taphrinomycotina</taxon>
        <taxon>Schizosaccharomycetes</taxon>
        <taxon>Schizosaccharomycetales</taxon>
        <taxon>Schizosaccharomycetaceae</taxon>
        <taxon>Schizosaccharomyces</taxon>
    </lineage>
</organism>
<evidence type="ECO:0000256" key="4">
    <source>
        <dbReference type="ARBA" id="ARBA00022786"/>
    </source>
</evidence>
<dbReference type="OrthoDB" id="9993688at2759"/>
<keyword evidence="12" id="KW-1185">Reference proteome</keyword>
<evidence type="ECO:0000256" key="8">
    <source>
        <dbReference type="PROSITE-ProRule" id="PRU10133"/>
    </source>
</evidence>
<evidence type="ECO:0000256" key="2">
    <source>
        <dbReference type="ARBA" id="ARBA00022679"/>
    </source>
</evidence>
<keyword evidence="5 9" id="KW-0067">ATP-binding</keyword>
<reference evidence="11 12" key="1">
    <citation type="journal article" date="2011" name="Science">
        <title>Comparative functional genomics of the fission yeasts.</title>
        <authorList>
            <person name="Rhind N."/>
            <person name="Chen Z."/>
            <person name="Yassour M."/>
            <person name="Thompson D.A."/>
            <person name="Haas B.J."/>
            <person name="Habib N."/>
            <person name="Wapinski I."/>
            <person name="Roy S."/>
            <person name="Lin M.F."/>
            <person name="Heiman D.I."/>
            <person name="Young S.K."/>
            <person name="Furuya K."/>
            <person name="Guo Y."/>
            <person name="Pidoux A."/>
            <person name="Chen H.M."/>
            <person name="Robbertse B."/>
            <person name="Goldberg J.M."/>
            <person name="Aoki K."/>
            <person name="Bayne E.H."/>
            <person name="Berlin A.M."/>
            <person name="Desjardins C.A."/>
            <person name="Dobbs E."/>
            <person name="Dukaj L."/>
            <person name="Fan L."/>
            <person name="FitzGerald M.G."/>
            <person name="French C."/>
            <person name="Gujja S."/>
            <person name="Hansen K."/>
            <person name="Keifenheim D."/>
            <person name="Levin J.Z."/>
            <person name="Mosher R.A."/>
            <person name="Mueller C.A."/>
            <person name="Pfiffner J."/>
            <person name="Priest M."/>
            <person name="Russ C."/>
            <person name="Smialowska A."/>
            <person name="Swoboda P."/>
            <person name="Sykes S.M."/>
            <person name="Vaughn M."/>
            <person name="Vengrova S."/>
            <person name="Yoder R."/>
            <person name="Zeng Q."/>
            <person name="Allshire R."/>
            <person name="Baulcombe D."/>
            <person name="Birren B.W."/>
            <person name="Brown W."/>
            <person name="Ekwall K."/>
            <person name="Kellis M."/>
            <person name="Leatherwood J."/>
            <person name="Levin H."/>
            <person name="Margalit H."/>
            <person name="Martienssen R."/>
            <person name="Nieduszynski C.A."/>
            <person name="Spatafora J.W."/>
            <person name="Friedman N."/>
            <person name="Dalgaard J.Z."/>
            <person name="Baumann P."/>
            <person name="Niki H."/>
            <person name="Regev A."/>
            <person name="Nusbaum C."/>
        </authorList>
    </citation>
    <scope>NUCLEOTIDE SEQUENCE [LARGE SCALE GENOMIC DNA]</scope>
    <source>
        <strain evidence="12">OY26 / ATCC MYA-4695 / CBS 11777 / NBRC 106824 / NRRL Y48691</strain>
    </source>
</reference>
<dbReference type="InterPro" id="IPR023313">
    <property type="entry name" value="UBQ-conjugating_AS"/>
</dbReference>
<dbReference type="RefSeq" id="XP_013020946.1">
    <property type="nucleotide sequence ID" value="XM_013165492.1"/>
</dbReference>
<dbReference type="SMART" id="SM00212">
    <property type="entry name" value="UBCc"/>
    <property type="match status" value="1"/>
</dbReference>
<dbReference type="STRING" id="653667.S9X9Z6"/>
<dbReference type="GO" id="GO:0061631">
    <property type="term" value="F:ubiquitin conjugating enzyme activity"/>
    <property type="evidence" value="ECO:0007669"/>
    <property type="project" value="UniProtKB-EC"/>
</dbReference>
<feature type="active site" description="Glycyl thioester intermediate" evidence="8">
    <location>
        <position position="90"/>
    </location>
</feature>
<keyword evidence="4 9" id="KW-0833">Ubl conjugation pathway</keyword>
<keyword evidence="2" id="KW-0808">Transferase</keyword>
<evidence type="ECO:0000313" key="11">
    <source>
        <dbReference type="EMBL" id="EPY53947.1"/>
    </source>
</evidence>
<evidence type="ECO:0000256" key="6">
    <source>
        <dbReference type="ARBA" id="ARBA00072431"/>
    </source>
</evidence>
<evidence type="ECO:0000256" key="3">
    <source>
        <dbReference type="ARBA" id="ARBA00022741"/>
    </source>
</evidence>
<dbReference type="Gene3D" id="1.10.8.10">
    <property type="entry name" value="DNA helicase RuvA subunit, C-terminal domain"/>
    <property type="match status" value="1"/>
</dbReference>
<dbReference type="Proteomes" id="UP000015464">
    <property type="component" value="Unassembled WGS sequence"/>
</dbReference>
<dbReference type="GO" id="GO:0005524">
    <property type="term" value="F:ATP binding"/>
    <property type="evidence" value="ECO:0007669"/>
    <property type="project" value="UniProtKB-UniRule"/>
</dbReference>
<dbReference type="GO" id="GO:0070628">
    <property type="term" value="F:proteasome binding"/>
    <property type="evidence" value="ECO:0007669"/>
    <property type="project" value="EnsemblFungi"/>
</dbReference>
<dbReference type="CDD" id="cd23800">
    <property type="entry name" value="UBCc_UBE2K"/>
    <property type="match status" value="1"/>
</dbReference>
<dbReference type="PROSITE" id="PS50127">
    <property type="entry name" value="UBC_2"/>
    <property type="match status" value="1"/>
</dbReference>
<dbReference type="GeneID" id="25037152"/>
<dbReference type="FunFam" id="3.10.110.10:FF:000037">
    <property type="entry name" value="ubiquitin-conjugating enzyme E2 27"/>
    <property type="match status" value="1"/>
</dbReference>
<dbReference type="HOGENOM" id="CLU_030988_13_1_1"/>
<dbReference type="InterPro" id="IPR050113">
    <property type="entry name" value="Ub_conjugating_enzyme"/>
</dbReference>
<feature type="domain" description="UBC core" evidence="10">
    <location>
        <begin position="4"/>
        <end position="152"/>
    </location>
</feature>
<dbReference type="OMA" id="THLRGQF"/>